<dbReference type="Pfam" id="PF13578">
    <property type="entry name" value="Methyltransf_24"/>
    <property type="match status" value="1"/>
</dbReference>
<comment type="caution">
    <text evidence="3">The sequence shown here is derived from an EMBL/GenBank/DDBJ whole genome shotgun (WGS) entry which is preliminary data.</text>
</comment>
<proteinExistence type="predicted"/>
<dbReference type="eggNOG" id="COG2227">
    <property type="taxonomic scope" value="Bacteria"/>
</dbReference>
<dbReference type="InterPro" id="IPR029063">
    <property type="entry name" value="SAM-dependent_MTases_sf"/>
</dbReference>
<dbReference type="GO" id="GO:0016757">
    <property type="term" value="F:glycosyltransferase activity"/>
    <property type="evidence" value="ECO:0007669"/>
    <property type="project" value="UniProtKB-KW"/>
</dbReference>
<dbReference type="SUPFAM" id="SSF53335">
    <property type="entry name" value="S-adenosyl-L-methionine-dependent methyltransferases"/>
    <property type="match status" value="2"/>
</dbReference>
<feature type="coiled-coil region" evidence="1">
    <location>
        <begin position="235"/>
        <end position="294"/>
    </location>
</feature>
<evidence type="ECO:0000313" key="3">
    <source>
        <dbReference type="EMBL" id="ESS71597.1"/>
    </source>
</evidence>
<dbReference type="InterPro" id="IPR001173">
    <property type="entry name" value="Glyco_trans_2-like"/>
</dbReference>
<reference evidence="3 4" key="1">
    <citation type="journal article" date="2013" name="Genome Announc.">
        <title>Draft Genome Sequence of the Methanotrophic Gammaproteobacterium Methyloglobulus morosus DSM 22980 Strain KoM1.</title>
        <authorList>
            <person name="Poehlein A."/>
            <person name="Deutzmann J.S."/>
            <person name="Daniel R."/>
            <person name="Simeonova D.D."/>
        </authorList>
    </citation>
    <scope>NUCLEOTIDE SEQUENCE [LARGE SCALE GENOMIC DNA]</scope>
    <source>
        <strain evidence="3 4">KoM1</strain>
    </source>
</reference>
<feature type="domain" description="Glycosyltransferase 2-like" evidence="2">
    <location>
        <begin position="679"/>
        <end position="856"/>
    </location>
</feature>
<dbReference type="Pfam" id="PF13489">
    <property type="entry name" value="Methyltransf_23"/>
    <property type="match status" value="1"/>
</dbReference>
<dbReference type="PANTHER" id="PTHR43179:SF7">
    <property type="entry name" value="RHAMNOSYLTRANSFERASE WBBL"/>
    <property type="match status" value="1"/>
</dbReference>
<dbReference type="eggNOG" id="COG1216">
    <property type="taxonomic scope" value="Bacteria"/>
</dbReference>
<dbReference type="PANTHER" id="PTHR43179">
    <property type="entry name" value="RHAMNOSYLTRANSFERASE WBBL"/>
    <property type="match status" value="1"/>
</dbReference>
<dbReference type="eggNOG" id="COG1215">
    <property type="taxonomic scope" value="Bacteria"/>
</dbReference>
<dbReference type="Gene3D" id="1.20.5.170">
    <property type="match status" value="1"/>
</dbReference>
<dbReference type="EMBL" id="AYLO01000090">
    <property type="protein sequence ID" value="ESS71597.1"/>
    <property type="molecule type" value="Genomic_DNA"/>
</dbReference>
<sequence>MIQNRLIKIASFVPNLLQSPSAWFGHLPFAAWVIQEVSPKIFVELGTHYGHSYFSFCQSVAETGLSTKCYAVDTWQGDEQAGQYTDEIFGGVHMHNEKHYAKSSRLLRMTFDDAASYFSDKSIDLLHIDGLHTYEAVSHDFETWLPKLAPGAVVMFHDTNVRERSFGVWKLWEELQARYPNNLEFVHSHGLGVLQLNDIPENNQLSWLKPDTPEKRQVIDYFTSLGLRQLERYELSVLKQDVSNLNQHIANLNQHIVNLNQHIVNLNQTVSVQIANFNQTVAEYDSNIANLQQRLTKRNQLVAKLYASTSWRITSPIRFVGHQIMRVKRVIKLLGPAVKLSGGMTNATMKAIKLFQTEGLAGIKRGFRLAAQSQRPIQKAASDESGRNNYAEWIRLYDTLTDEIRAILRKRVDEMPNKPLISVVMPVYNPKPGWLIEVIESVRSQIYPHWEFCIADDASTDSAIRPILERYAKEDQRIKVVYREQNGHISAATNSALELVTGEWVALLDHDDLLSEHALFWVADAICQNPDVRLIYSDEDKVDELGRRFAPHFKSDWNVDLFYSYNMISHLGIYHTDHLKVLGGFRVGFEGAQDYDLALRYIERIKPEQIYHIPRVLYHWRVHAESTAQSTASKPYAMLAGVRALNENFQRQQINAKAELIAHWYRIHYSLPDNPPLVSLVIPTRNGLQLLQQCVVSILDKTTYPKYEILIVDNGSDDPATLQYLNELKLESRIRVVRDARPFNYSALNNAAVKLARGEIIGLLNNDLEVISPEWLTEMVSIALQPSVGAVGARLWYPNNTLQHGGVVLGVGGVAGHSHKHLPKRKIGYMGRASIIQSFSAVTGACMVIRKAIYEEVNGLNETELEVAFNDVDFCLRVREAGYRNIWTPYAELYHHESATRGDEDTLEKQKRFSKEVQYMNDNWDGFLVNDPAYSPNLTLKYEDFSYAWPPRVEILTSQAEETVSVLNRQEKALFMIDKNGLGLEIGPSHNPMAPKKRGFNVQVLDHISADELRTKYKDHEVVLENIEEVDFVWHGEPLHESVGQEECYDWIIASHVIEHTPDMITFLKECERLLKPNGVLSLVIPDKRYCFDYFNPVTWTGELLDAYEQRRKRPSPGKVFEHYAGASKRNGHIAWGQGDTDTGTFSLLHNIDQARDEWEMARTTTEYMDVHNWRFTPSSFRLILADLQTLGLTGLSVAKEFDTVGCEFHVTLRKTTPAISSNRLELLNAASTDGFGV</sequence>
<protein>
    <recommendedName>
        <fullName evidence="2">Glycosyltransferase 2-like domain-containing protein</fullName>
    </recommendedName>
</protein>
<gene>
    <name evidence="3" type="ORF">MGMO_94c00120</name>
</gene>
<organism evidence="3 4">
    <name type="scientific">Methyloglobulus morosus KoM1</name>
    <dbReference type="NCBI Taxonomy" id="1116472"/>
    <lineage>
        <taxon>Bacteria</taxon>
        <taxon>Pseudomonadati</taxon>
        <taxon>Pseudomonadota</taxon>
        <taxon>Gammaproteobacteria</taxon>
        <taxon>Methylococcales</taxon>
        <taxon>Methylococcaceae</taxon>
        <taxon>Methyloglobulus</taxon>
    </lineage>
</organism>
<name>V5BZE6_9GAMM</name>
<dbReference type="STRING" id="1116472.MGMO_94c00120"/>
<dbReference type="InterPro" id="IPR029044">
    <property type="entry name" value="Nucleotide-diphossugar_trans"/>
</dbReference>
<dbReference type="PATRIC" id="fig|1116472.3.peg.2609"/>
<keyword evidence="4" id="KW-1185">Reference proteome</keyword>
<evidence type="ECO:0000259" key="2">
    <source>
        <dbReference type="Pfam" id="PF00535"/>
    </source>
</evidence>
<dbReference type="SUPFAM" id="SSF53448">
    <property type="entry name" value="Nucleotide-diphospho-sugar transferases"/>
    <property type="match status" value="2"/>
</dbReference>
<evidence type="ECO:0000313" key="4">
    <source>
        <dbReference type="Proteomes" id="UP000017842"/>
    </source>
</evidence>
<dbReference type="OrthoDB" id="5565254at2"/>
<keyword evidence="1" id="KW-0175">Coiled coil</keyword>
<dbReference type="Pfam" id="PF00535">
    <property type="entry name" value="Glycos_transf_2"/>
    <property type="match status" value="2"/>
</dbReference>
<dbReference type="Gene3D" id="3.40.50.150">
    <property type="entry name" value="Vaccinia Virus protein VP39"/>
    <property type="match status" value="2"/>
</dbReference>
<dbReference type="CDD" id="cd04186">
    <property type="entry name" value="GT_2_like_c"/>
    <property type="match status" value="1"/>
</dbReference>
<accession>V5BZE6</accession>
<dbReference type="AlphaFoldDB" id="V5BZE6"/>
<dbReference type="Proteomes" id="UP000017842">
    <property type="component" value="Unassembled WGS sequence"/>
</dbReference>
<dbReference type="Gene3D" id="3.90.550.10">
    <property type="entry name" value="Spore Coat Polysaccharide Biosynthesis Protein SpsA, Chain A"/>
    <property type="match status" value="2"/>
</dbReference>
<evidence type="ECO:0000256" key="1">
    <source>
        <dbReference type="SAM" id="Coils"/>
    </source>
</evidence>
<dbReference type="CDD" id="cd04184">
    <property type="entry name" value="GT2_RfbC_Mx_like"/>
    <property type="match status" value="1"/>
</dbReference>
<dbReference type="RefSeq" id="WP_023495318.1">
    <property type="nucleotide sequence ID" value="NZ_AYLO01000090.1"/>
</dbReference>
<feature type="domain" description="Glycosyltransferase 2-like" evidence="2">
    <location>
        <begin position="422"/>
        <end position="548"/>
    </location>
</feature>